<reference evidence="3 4" key="1">
    <citation type="submission" date="2020-08" db="EMBL/GenBank/DDBJ databases">
        <title>Sequencing the genomes of 1000 actinobacteria strains.</title>
        <authorList>
            <person name="Klenk H.-P."/>
        </authorList>
    </citation>
    <scope>NUCLEOTIDE SEQUENCE [LARGE SCALE GENOMIC DNA]</scope>
    <source>
        <strain evidence="3 4">DSM 44230</strain>
    </source>
</reference>
<feature type="domain" description="Peptidase M14" evidence="2">
    <location>
        <begin position="17"/>
        <end position="299"/>
    </location>
</feature>
<dbReference type="RefSeq" id="WP_185006800.1">
    <property type="nucleotide sequence ID" value="NZ_BAAAUI010000038.1"/>
</dbReference>
<organism evidence="3 4">
    <name type="scientific">Crossiella cryophila</name>
    <dbReference type="NCBI Taxonomy" id="43355"/>
    <lineage>
        <taxon>Bacteria</taxon>
        <taxon>Bacillati</taxon>
        <taxon>Actinomycetota</taxon>
        <taxon>Actinomycetes</taxon>
        <taxon>Pseudonocardiales</taxon>
        <taxon>Pseudonocardiaceae</taxon>
        <taxon>Crossiella</taxon>
    </lineage>
</organism>
<dbReference type="SUPFAM" id="SSF53187">
    <property type="entry name" value="Zn-dependent exopeptidases"/>
    <property type="match status" value="1"/>
</dbReference>
<dbReference type="GO" id="GO:0004181">
    <property type="term" value="F:metallocarboxypeptidase activity"/>
    <property type="evidence" value="ECO:0007669"/>
    <property type="project" value="InterPro"/>
</dbReference>
<name>A0A7W7CGI3_9PSEU</name>
<dbReference type="EMBL" id="JACHMH010000001">
    <property type="protein sequence ID" value="MBB4680759.1"/>
    <property type="molecule type" value="Genomic_DNA"/>
</dbReference>
<dbReference type="Proteomes" id="UP000533598">
    <property type="component" value="Unassembled WGS sequence"/>
</dbReference>
<dbReference type="InterPro" id="IPR000834">
    <property type="entry name" value="Peptidase_M14"/>
</dbReference>
<dbReference type="GO" id="GO:0006508">
    <property type="term" value="P:proteolysis"/>
    <property type="evidence" value="ECO:0007669"/>
    <property type="project" value="InterPro"/>
</dbReference>
<comment type="caution">
    <text evidence="1">Lacks conserved residue(s) required for the propagation of feature annotation.</text>
</comment>
<evidence type="ECO:0000313" key="4">
    <source>
        <dbReference type="Proteomes" id="UP000533598"/>
    </source>
</evidence>
<keyword evidence="4" id="KW-1185">Reference proteome</keyword>
<gene>
    <name evidence="3" type="ORF">HNR67_006877</name>
</gene>
<dbReference type="GO" id="GO:0008270">
    <property type="term" value="F:zinc ion binding"/>
    <property type="evidence" value="ECO:0007669"/>
    <property type="project" value="InterPro"/>
</dbReference>
<evidence type="ECO:0000313" key="3">
    <source>
        <dbReference type="EMBL" id="MBB4680759.1"/>
    </source>
</evidence>
<proteinExistence type="inferred from homology"/>
<accession>A0A7W7CGI3</accession>
<dbReference type="PROSITE" id="PS52035">
    <property type="entry name" value="PEPTIDASE_M14"/>
    <property type="match status" value="1"/>
</dbReference>
<sequence>MTDRLRKVLDSLPELGRYPTVDESQAELDELAARYPVTVRRIGTSRLGEPIRVVTIGEGEGERDALVLGGPHPNEPVGGLTVRELGRLLCAEPWLRAGLRWHLVPCIDPDGARLNESWYGVPGDRDAYGRGFYRPAMDEQPEWTFPHLAETGYFDRMLPETVALARLIDEVRPVLLASLHNAEYGGAFHYTTTTDPALAELLASVPGWFGVPLQHAVYEVPGSFRLTPGVLRMPTVAELTEGAPPGDGVFGASSGEYAGRYGAVSVITEVPMWADPRASDSLPTGRLMEEVVAGLLAELVGAEEALAGVLDSVRGAVRLDTPHRRALDDVLVGMRRIGEGWRRMLGTAEGARAATVADECAFVALPHTLRLRAAGTLLRVLAAEQASGNVRPAIRAAQARAESLFTEWRAAADGQPGTLIPLRAQAGIQLGSILAAAAHLVRT</sequence>
<evidence type="ECO:0000256" key="1">
    <source>
        <dbReference type="PROSITE-ProRule" id="PRU01379"/>
    </source>
</evidence>
<comment type="caution">
    <text evidence="3">The sequence shown here is derived from an EMBL/GenBank/DDBJ whole genome shotgun (WGS) entry which is preliminary data.</text>
</comment>
<dbReference type="Gene3D" id="3.40.630.10">
    <property type="entry name" value="Zn peptidases"/>
    <property type="match status" value="1"/>
</dbReference>
<dbReference type="Pfam" id="PF00246">
    <property type="entry name" value="Peptidase_M14"/>
    <property type="match status" value="1"/>
</dbReference>
<comment type="similarity">
    <text evidence="1">Belongs to the peptidase M14 family.</text>
</comment>
<dbReference type="AlphaFoldDB" id="A0A7W7CGI3"/>
<evidence type="ECO:0000259" key="2">
    <source>
        <dbReference type="PROSITE" id="PS52035"/>
    </source>
</evidence>
<protein>
    <recommendedName>
        <fullName evidence="2">Peptidase M14 domain-containing protein</fullName>
    </recommendedName>
</protein>